<keyword evidence="8" id="KW-1185">Reference proteome</keyword>
<evidence type="ECO:0000313" key="7">
    <source>
        <dbReference type="EMBL" id="MFC4311304.1"/>
    </source>
</evidence>
<feature type="domain" description="NnrU" evidence="6">
    <location>
        <begin position="4"/>
        <end position="189"/>
    </location>
</feature>
<name>A0ABV8SY81_9GAMM</name>
<proteinExistence type="predicted"/>
<dbReference type="EMBL" id="JBHSDU010000003">
    <property type="protein sequence ID" value="MFC4311304.1"/>
    <property type="molecule type" value="Genomic_DNA"/>
</dbReference>
<evidence type="ECO:0000259" key="6">
    <source>
        <dbReference type="Pfam" id="PF07298"/>
    </source>
</evidence>
<keyword evidence="4 5" id="KW-0472">Membrane</keyword>
<comment type="caution">
    <text evidence="7">The sequence shown here is derived from an EMBL/GenBank/DDBJ whole genome shotgun (WGS) entry which is preliminary data.</text>
</comment>
<dbReference type="Proteomes" id="UP001595904">
    <property type="component" value="Unassembled WGS sequence"/>
</dbReference>
<evidence type="ECO:0000256" key="5">
    <source>
        <dbReference type="SAM" id="Phobius"/>
    </source>
</evidence>
<feature type="transmembrane region" description="Helical" evidence="5">
    <location>
        <begin position="113"/>
        <end position="138"/>
    </location>
</feature>
<reference evidence="8" key="1">
    <citation type="journal article" date="2019" name="Int. J. Syst. Evol. Microbiol.">
        <title>The Global Catalogue of Microorganisms (GCM) 10K type strain sequencing project: providing services to taxonomists for standard genome sequencing and annotation.</title>
        <authorList>
            <consortium name="The Broad Institute Genomics Platform"/>
            <consortium name="The Broad Institute Genome Sequencing Center for Infectious Disease"/>
            <person name="Wu L."/>
            <person name="Ma J."/>
        </authorList>
    </citation>
    <scope>NUCLEOTIDE SEQUENCE [LARGE SCALE GENOMIC DNA]</scope>
    <source>
        <strain evidence="8">CGMCC 1.10759</strain>
    </source>
</reference>
<gene>
    <name evidence="7" type="ORF">ACFPN2_19555</name>
</gene>
<dbReference type="RefSeq" id="WP_380599524.1">
    <property type="nucleotide sequence ID" value="NZ_JBHSDU010000003.1"/>
</dbReference>
<accession>A0ABV8SY81</accession>
<evidence type="ECO:0000256" key="3">
    <source>
        <dbReference type="ARBA" id="ARBA00022989"/>
    </source>
</evidence>
<feature type="transmembrane region" description="Helical" evidence="5">
    <location>
        <begin position="71"/>
        <end position="93"/>
    </location>
</feature>
<evidence type="ECO:0000256" key="1">
    <source>
        <dbReference type="ARBA" id="ARBA00004141"/>
    </source>
</evidence>
<evidence type="ECO:0000313" key="8">
    <source>
        <dbReference type="Proteomes" id="UP001595904"/>
    </source>
</evidence>
<evidence type="ECO:0000256" key="2">
    <source>
        <dbReference type="ARBA" id="ARBA00022692"/>
    </source>
</evidence>
<keyword evidence="2 5" id="KW-0812">Transmembrane</keyword>
<organism evidence="7 8">
    <name type="scientific">Steroidobacter flavus</name>
    <dbReference type="NCBI Taxonomy" id="1842136"/>
    <lineage>
        <taxon>Bacteria</taxon>
        <taxon>Pseudomonadati</taxon>
        <taxon>Pseudomonadota</taxon>
        <taxon>Gammaproteobacteria</taxon>
        <taxon>Steroidobacterales</taxon>
        <taxon>Steroidobacteraceae</taxon>
        <taxon>Steroidobacter</taxon>
    </lineage>
</organism>
<feature type="transmembrane region" description="Helical" evidence="5">
    <location>
        <begin position="40"/>
        <end position="59"/>
    </location>
</feature>
<evidence type="ECO:0000256" key="4">
    <source>
        <dbReference type="ARBA" id="ARBA00023136"/>
    </source>
</evidence>
<feature type="transmembrane region" description="Helical" evidence="5">
    <location>
        <begin position="159"/>
        <end position="180"/>
    </location>
</feature>
<dbReference type="Pfam" id="PF07298">
    <property type="entry name" value="NnrU"/>
    <property type="match status" value="1"/>
</dbReference>
<keyword evidence="3 5" id="KW-1133">Transmembrane helix</keyword>
<dbReference type="InterPro" id="IPR009915">
    <property type="entry name" value="NnrU_dom"/>
</dbReference>
<sequence length="192" mass="21171">MLYLILGLVLFLGVHSVEIFSPTFRSSAVARLGEKPYKGIYSVLSIIGFVLLIWGYGIARQHPILVYAPPVWMRHLTLLLMLPVFPLLLAAYLPGRIKAAVKHPMLASVKLWAFAHLLANGMLADVLLFGGFLLWAVADRISVKRRAVLRPLPGPPPSKFNDVIAVVGGLALYVVFVFWLHTKLIGVPPLAM</sequence>
<protein>
    <submittedName>
        <fullName evidence="7">NnrU family protein</fullName>
    </submittedName>
</protein>
<comment type="subcellular location">
    <subcellularLocation>
        <location evidence="1">Membrane</location>
        <topology evidence="1">Multi-pass membrane protein</topology>
    </subcellularLocation>
</comment>